<dbReference type="InterPro" id="IPR052513">
    <property type="entry name" value="Thioester_dehydratase-like"/>
</dbReference>
<gene>
    <name evidence="2" type="ORF">ATL51_2322</name>
</gene>
<evidence type="ECO:0000313" key="2">
    <source>
        <dbReference type="EMBL" id="PKB30649.1"/>
    </source>
</evidence>
<accession>A0AA44UPB1</accession>
<comment type="caution">
    <text evidence="2">The sequence shown here is derived from an EMBL/GenBank/DDBJ whole genome shotgun (WGS) entry which is preliminary data.</text>
</comment>
<dbReference type="SUPFAM" id="SSF50249">
    <property type="entry name" value="Nucleic acid-binding proteins"/>
    <property type="match status" value="1"/>
</dbReference>
<dbReference type="AlphaFoldDB" id="A0AA44UPB1"/>
<reference evidence="2 3" key="1">
    <citation type="submission" date="2017-11" db="EMBL/GenBank/DDBJ databases">
        <title>Sequencing the genomes of 1000 actinobacteria strains.</title>
        <authorList>
            <person name="Klenk H.-P."/>
        </authorList>
    </citation>
    <scope>NUCLEOTIDE SEQUENCE [LARGE SCALE GENOMIC DNA]</scope>
    <source>
        <strain evidence="2 3">DSM 44104</strain>
    </source>
</reference>
<evidence type="ECO:0000259" key="1">
    <source>
        <dbReference type="Pfam" id="PF01796"/>
    </source>
</evidence>
<dbReference type="InterPro" id="IPR012340">
    <property type="entry name" value="NA-bd_OB-fold"/>
</dbReference>
<dbReference type="PANTHER" id="PTHR34075:SF5">
    <property type="entry name" value="BLR3430 PROTEIN"/>
    <property type="match status" value="1"/>
</dbReference>
<dbReference type="RefSeq" id="WP_100878616.1">
    <property type="nucleotide sequence ID" value="NZ_JBICSI010000003.1"/>
</dbReference>
<dbReference type="PANTHER" id="PTHR34075">
    <property type="entry name" value="BLR3430 PROTEIN"/>
    <property type="match status" value="1"/>
</dbReference>
<sequence length="132" mass="13166">MPHADAVDPRPRSELDADGTWRLAGLRCPGCAAVSAHVWPRCPACGGPVERTSFGPGGTVWSSTVVRIPVAGREPPVALAYVDLDDGPRVLAHAPLGPDAPPVGSRVVLVAPTAAGDPAVGTAPGTGAGVAP</sequence>
<organism evidence="2 3">
    <name type="scientific">Pseudonocardia alni</name>
    <name type="common">Amycolata alni</name>
    <dbReference type="NCBI Taxonomy" id="33907"/>
    <lineage>
        <taxon>Bacteria</taxon>
        <taxon>Bacillati</taxon>
        <taxon>Actinomycetota</taxon>
        <taxon>Actinomycetes</taxon>
        <taxon>Pseudonocardiales</taxon>
        <taxon>Pseudonocardiaceae</taxon>
        <taxon>Pseudonocardia</taxon>
    </lineage>
</organism>
<name>A0AA44UPB1_PSEA5</name>
<dbReference type="Proteomes" id="UP000232453">
    <property type="component" value="Unassembled WGS sequence"/>
</dbReference>
<proteinExistence type="predicted"/>
<evidence type="ECO:0000313" key="3">
    <source>
        <dbReference type="Proteomes" id="UP000232453"/>
    </source>
</evidence>
<dbReference type="EMBL" id="PHUJ01000003">
    <property type="protein sequence ID" value="PKB30649.1"/>
    <property type="molecule type" value="Genomic_DNA"/>
</dbReference>
<feature type="domain" description="ChsH2 C-terminal OB-fold" evidence="1">
    <location>
        <begin position="55"/>
        <end position="110"/>
    </location>
</feature>
<protein>
    <recommendedName>
        <fullName evidence="1">ChsH2 C-terminal OB-fold domain-containing protein</fullName>
    </recommendedName>
</protein>
<dbReference type="Pfam" id="PF01796">
    <property type="entry name" value="OB_ChsH2_C"/>
    <property type="match status" value="1"/>
</dbReference>
<dbReference type="InterPro" id="IPR002878">
    <property type="entry name" value="ChsH2_C"/>
</dbReference>